<keyword evidence="3" id="KW-1185">Reference proteome</keyword>
<feature type="domain" description="Rieske" evidence="1">
    <location>
        <begin position="7"/>
        <end position="71"/>
    </location>
</feature>
<sequence>MTVVRHWDPIPGVAVPDDIAERLAKHQRYRVALPRASAGQMSLWHATCTHRSYNLTCEQFEDLLVAARFACQRCGEPVEKFCIDHDHRLGDWGVRGLLCSPCNTRLGQIECGRTSMDELTAAFLASPYSDRRPPLMVPVKTLQSLLIAEYQTEEIRAARAAGWTTDNTDLRHRAVIRRKAAYKAWHEQWLRTSGYDRYVDLIRHIHSIRSCSADTSGASL</sequence>
<dbReference type="PROSITE" id="PS51296">
    <property type="entry name" value="RIESKE"/>
    <property type="match status" value="1"/>
</dbReference>
<comment type="caution">
    <text evidence="2">The sequence shown here is derived from an EMBL/GenBank/DDBJ whole genome shotgun (WGS) entry which is preliminary data.</text>
</comment>
<protein>
    <recommendedName>
        <fullName evidence="1">Rieske domain-containing protein</fullName>
    </recommendedName>
</protein>
<gene>
    <name evidence="2" type="ORF">GCM10009559_59230</name>
</gene>
<dbReference type="RefSeq" id="WP_343944954.1">
    <property type="nucleotide sequence ID" value="NZ_BAAAHP010000187.1"/>
</dbReference>
<proteinExistence type="predicted"/>
<dbReference type="Gene3D" id="3.40.1800.10">
    <property type="entry name" value="His-Me finger endonucleases"/>
    <property type="match status" value="1"/>
</dbReference>
<dbReference type="InterPro" id="IPR038563">
    <property type="entry name" value="Endonuclease_7_sf"/>
</dbReference>
<dbReference type="InterPro" id="IPR044925">
    <property type="entry name" value="His-Me_finger_sf"/>
</dbReference>
<organism evidence="2 3">
    <name type="scientific">Pseudonocardia zijingensis</name>
    <dbReference type="NCBI Taxonomy" id="153376"/>
    <lineage>
        <taxon>Bacteria</taxon>
        <taxon>Bacillati</taxon>
        <taxon>Actinomycetota</taxon>
        <taxon>Actinomycetes</taxon>
        <taxon>Pseudonocardiales</taxon>
        <taxon>Pseudonocardiaceae</taxon>
        <taxon>Pseudonocardia</taxon>
    </lineage>
</organism>
<reference evidence="3" key="1">
    <citation type="journal article" date="2019" name="Int. J. Syst. Evol. Microbiol.">
        <title>The Global Catalogue of Microorganisms (GCM) 10K type strain sequencing project: providing services to taxonomists for standard genome sequencing and annotation.</title>
        <authorList>
            <consortium name="The Broad Institute Genomics Platform"/>
            <consortium name="The Broad Institute Genome Sequencing Center for Infectious Disease"/>
            <person name="Wu L."/>
            <person name="Ma J."/>
        </authorList>
    </citation>
    <scope>NUCLEOTIDE SEQUENCE [LARGE SCALE GENOMIC DNA]</scope>
    <source>
        <strain evidence="3">JCM 11117</strain>
    </source>
</reference>
<evidence type="ECO:0000313" key="3">
    <source>
        <dbReference type="Proteomes" id="UP001499967"/>
    </source>
</evidence>
<name>A0ABP3YLE3_9PSEU</name>
<dbReference type="Proteomes" id="UP001499967">
    <property type="component" value="Unassembled WGS sequence"/>
</dbReference>
<accession>A0ABP3YLE3</accession>
<evidence type="ECO:0000259" key="1">
    <source>
        <dbReference type="PROSITE" id="PS51296"/>
    </source>
</evidence>
<dbReference type="InterPro" id="IPR017941">
    <property type="entry name" value="Rieske_2Fe-2S"/>
</dbReference>
<dbReference type="EMBL" id="BAAAHP010000187">
    <property type="protein sequence ID" value="GAA0897861.1"/>
    <property type="molecule type" value="Genomic_DNA"/>
</dbReference>
<evidence type="ECO:0000313" key="2">
    <source>
        <dbReference type="EMBL" id="GAA0897861.1"/>
    </source>
</evidence>
<dbReference type="InterPro" id="IPR004211">
    <property type="entry name" value="Endonuclease_7"/>
</dbReference>
<dbReference type="SUPFAM" id="SSF54060">
    <property type="entry name" value="His-Me finger endonucleases"/>
    <property type="match status" value="1"/>
</dbReference>
<dbReference type="Pfam" id="PF02945">
    <property type="entry name" value="Endonuclease_7"/>
    <property type="match status" value="1"/>
</dbReference>